<evidence type="ECO:0008006" key="7">
    <source>
        <dbReference type="Google" id="ProtNLM"/>
    </source>
</evidence>
<evidence type="ECO:0000256" key="2">
    <source>
        <dbReference type="SAM" id="MobiDB-lite"/>
    </source>
</evidence>
<proteinExistence type="predicted"/>
<evidence type="ECO:0000259" key="4">
    <source>
        <dbReference type="Pfam" id="PF05225"/>
    </source>
</evidence>
<dbReference type="PANTHER" id="PTHR19303">
    <property type="entry name" value="TRANSPOSON"/>
    <property type="match status" value="1"/>
</dbReference>
<dbReference type="InterPro" id="IPR004875">
    <property type="entry name" value="DDE_SF_endonuclease_dom"/>
</dbReference>
<dbReference type="InterPro" id="IPR009057">
    <property type="entry name" value="Homeodomain-like_sf"/>
</dbReference>
<reference evidence="5 6" key="1">
    <citation type="journal article" date="2022" name="Allergy">
        <title>Genome assembly and annotation of Periplaneta americana reveal a comprehensive cockroach allergen profile.</title>
        <authorList>
            <person name="Wang L."/>
            <person name="Xiong Q."/>
            <person name="Saelim N."/>
            <person name="Wang L."/>
            <person name="Nong W."/>
            <person name="Wan A.T."/>
            <person name="Shi M."/>
            <person name="Liu X."/>
            <person name="Cao Q."/>
            <person name="Hui J.H.L."/>
            <person name="Sookrung N."/>
            <person name="Leung T.F."/>
            <person name="Tungtrongchitr A."/>
            <person name="Tsui S.K.W."/>
        </authorList>
    </citation>
    <scope>NUCLEOTIDE SEQUENCE [LARGE SCALE GENOMIC DNA]</scope>
    <source>
        <strain evidence="5">PWHHKU_190912</strain>
    </source>
</reference>
<gene>
    <name evidence="5" type="ORF">ANN_23318</name>
</gene>
<comment type="subcellular location">
    <subcellularLocation>
        <location evidence="1">Nucleus</location>
    </subcellularLocation>
</comment>
<feature type="compositionally biased region" description="Polar residues" evidence="2">
    <location>
        <begin position="356"/>
        <end position="379"/>
    </location>
</feature>
<dbReference type="InterPro" id="IPR050863">
    <property type="entry name" value="CenT-Element_Derived"/>
</dbReference>
<protein>
    <recommendedName>
        <fullName evidence="7">DDE-1 domain-containing protein</fullName>
    </recommendedName>
</protein>
<dbReference type="PANTHER" id="PTHR19303:SF74">
    <property type="entry name" value="POGO TRANSPOSABLE ELEMENT WITH KRAB DOMAIN"/>
    <property type="match status" value="1"/>
</dbReference>
<feature type="region of interest" description="Disordered" evidence="2">
    <location>
        <begin position="341"/>
        <end position="379"/>
    </location>
</feature>
<dbReference type="EMBL" id="JAJSOF020000025">
    <property type="protein sequence ID" value="KAJ4434749.1"/>
    <property type="molecule type" value="Genomic_DNA"/>
</dbReference>
<feature type="domain" description="DDE-1" evidence="3">
    <location>
        <begin position="223"/>
        <end position="341"/>
    </location>
</feature>
<dbReference type="Proteomes" id="UP001148838">
    <property type="component" value="Unassembled WGS sequence"/>
</dbReference>
<dbReference type="Gene3D" id="1.10.10.60">
    <property type="entry name" value="Homeodomain-like"/>
    <property type="match status" value="1"/>
</dbReference>
<keyword evidence="6" id="KW-1185">Reference proteome</keyword>
<dbReference type="SUPFAM" id="SSF46689">
    <property type="entry name" value="Homeodomain-like"/>
    <property type="match status" value="1"/>
</dbReference>
<accession>A0ABQ8SLN9</accession>
<dbReference type="InterPro" id="IPR007889">
    <property type="entry name" value="HTH_Psq"/>
</dbReference>
<comment type="caution">
    <text evidence="5">The sequence shown here is derived from an EMBL/GenBank/DDBJ whole genome shotgun (WGS) entry which is preliminary data.</text>
</comment>
<evidence type="ECO:0000259" key="3">
    <source>
        <dbReference type="Pfam" id="PF03184"/>
    </source>
</evidence>
<evidence type="ECO:0000313" key="5">
    <source>
        <dbReference type="EMBL" id="KAJ4434749.1"/>
    </source>
</evidence>
<feature type="domain" description="HTH psq-type" evidence="4">
    <location>
        <begin position="35"/>
        <end position="68"/>
    </location>
</feature>
<name>A0ABQ8SLN9_PERAM</name>
<dbReference type="Pfam" id="PF05225">
    <property type="entry name" value="HTH_psq"/>
    <property type="match status" value="1"/>
</dbReference>
<sequence>MTGLCEGGNESQSSLKASKKYVSVGKQNCQYSKQDLEDALKDYLDGKLSMKRACEKYHIPKGTLFNRVHGLKGKSYGGPTVFSAGEENIMVNCLLACASWGFPLNTLHVRLFAKEYLDRIGREEKKFVNNMPGVEWAKSFLQRHSEKLSERLANNIKRARANVSEDVIRDYHVNLSDTIEGLPAENVFNYDESNLSDDPGKSKMIFKRGVKYPDNVINHSKSSVSFMMCVSADGTALPPYVVYKSAHLYDTWREGGPKGAPFCTKPCCSRGTRYNRTSHGWFDTITFTDWFKSMFLPHASRLPGKKALIGDNLSSHFNEEVLQLCEKNNIFFQRHPVQTSSGCNTEKKARRRLTLTPGQSVASEDSPLKNNSATSIPVSKQSGSARKLFVFPGKSLTLTSNTRRAAETAQKEPPHSATVPKENDFVLVKFKQTKSVLYYVGQVMGKMNESGDLEVKFMRRSNKIPGAFHFPNVEDISFVKFDDVVRVLSEVSAPKRLTSRQKSYFNFVLDEDNVH</sequence>
<organism evidence="5 6">
    <name type="scientific">Periplaneta americana</name>
    <name type="common">American cockroach</name>
    <name type="synonym">Blatta americana</name>
    <dbReference type="NCBI Taxonomy" id="6978"/>
    <lineage>
        <taxon>Eukaryota</taxon>
        <taxon>Metazoa</taxon>
        <taxon>Ecdysozoa</taxon>
        <taxon>Arthropoda</taxon>
        <taxon>Hexapoda</taxon>
        <taxon>Insecta</taxon>
        <taxon>Pterygota</taxon>
        <taxon>Neoptera</taxon>
        <taxon>Polyneoptera</taxon>
        <taxon>Dictyoptera</taxon>
        <taxon>Blattodea</taxon>
        <taxon>Blattoidea</taxon>
        <taxon>Blattidae</taxon>
        <taxon>Blattinae</taxon>
        <taxon>Periplaneta</taxon>
    </lineage>
</organism>
<evidence type="ECO:0000256" key="1">
    <source>
        <dbReference type="ARBA" id="ARBA00004123"/>
    </source>
</evidence>
<dbReference type="Pfam" id="PF03184">
    <property type="entry name" value="DDE_1"/>
    <property type="match status" value="1"/>
</dbReference>
<evidence type="ECO:0000313" key="6">
    <source>
        <dbReference type="Proteomes" id="UP001148838"/>
    </source>
</evidence>